<dbReference type="InterPro" id="IPR040254">
    <property type="entry name" value="Ecm3-like"/>
</dbReference>
<comment type="subcellular location">
    <subcellularLocation>
        <location evidence="1">Membrane</location>
        <topology evidence="1">Multi-pass membrane protein</topology>
    </subcellularLocation>
</comment>
<feature type="transmembrane region" description="Helical" evidence="5">
    <location>
        <begin position="76"/>
        <end position="96"/>
    </location>
</feature>
<feature type="transmembrane region" description="Helical" evidence="5">
    <location>
        <begin position="46"/>
        <end position="70"/>
    </location>
</feature>
<comment type="caution">
    <text evidence="6">The sequence shown here is derived from an EMBL/GenBank/DDBJ whole genome shotgun (WGS) entry which is preliminary data.</text>
</comment>
<evidence type="ECO:0000256" key="4">
    <source>
        <dbReference type="ARBA" id="ARBA00023136"/>
    </source>
</evidence>
<dbReference type="Pfam" id="PF03547">
    <property type="entry name" value="Mem_trans"/>
    <property type="match status" value="1"/>
</dbReference>
<dbReference type="EMBL" id="AGVY01000346">
    <property type="protein sequence ID" value="EHN00524.1"/>
    <property type="molecule type" value="Genomic_DNA"/>
</dbReference>
<evidence type="ECO:0000313" key="7">
    <source>
        <dbReference type="Proteomes" id="UP000009009"/>
    </source>
</evidence>
<dbReference type="InterPro" id="IPR004776">
    <property type="entry name" value="Mem_transp_PIN-like"/>
</dbReference>
<dbReference type="AlphaFoldDB" id="H0H089"/>
<keyword evidence="4 5" id="KW-0472">Membrane</keyword>
<dbReference type="Proteomes" id="UP000009009">
    <property type="component" value="Unassembled WGS sequence"/>
</dbReference>
<protein>
    <submittedName>
        <fullName evidence="6">Ecm3p</fullName>
    </submittedName>
</protein>
<dbReference type="GO" id="GO:0055085">
    <property type="term" value="P:transmembrane transport"/>
    <property type="evidence" value="ECO:0007669"/>
    <property type="project" value="InterPro"/>
</dbReference>
<keyword evidence="7" id="KW-1185">Reference proteome</keyword>
<gene>
    <name evidence="6" type="ORF">VIN7_9572</name>
</gene>
<organism evidence="6 7">
    <name type="scientific">Saccharomyces cerevisiae x Saccharomyces kudriavzevii (strain VIN7)</name>
    <name type="common">Yeast</name>
    <dbReference type="NCBI Taxonomy" id="1095631"/>
    <lineage>
        <taxon>Eukaryota</taxon>
        <taxon>Fungi</taxon>
        <taxon>Dikarya</taxon>
        <taxon>Ascomycota</taxon>
        <taxon>Saccharomycotina</taxon>
        <taxon>Saccharomycetes</taxon>
        <taxon>Saccharomycetales</taxon>
        <taxon>Saccharomycetaceae</taxon>
        <taxon>Saccharomyces</taxon>
    </lineage>
</organism>
<name>H0H089_SACCK</name>
<evidence type="ECO:0000256" key="5">
    <source>
        <dbReference type="SAM" id="Phobius"/>
    </source>
</evidence>
<accession>H0H089</accession>
<proteinExistence type="predicted"/>
<evidence type="ECO:0000256" key="2">
    <source>
        <dbReference type="ARBA" id="ARBA00022692"/>
    </source>
</evidence>
<keyword evidence="3 5" id="KW-1133">Transmembrane helix</keyword>
<reference evidence="6 7" key="1">
    <citation type="journal article" date="2012" name="FEMS Yeast Res.">
        <title>The genome sequence of the wine yeast VIN7 reveals an allotriploid hybrid genome with Saccharomyces cerevisiae and Saccharomyces kudriavzevii origins.</title>
        <authorList>
            <person name="Borneman A.R."/>
            <person name="Desany B.A."/>
            <person name="Riches D."/>
            <person name="Affourtit J.P."/>
            <person name="Forgan A.H."/>
            <person name="Pretorius I.S."/>
            <person name="Egholm M."/>
            <person name="Chambers P.J."/>
        </authorList>
    </citation>
    <scope>NUCLEOTIDE SEQUENCE [LARGE SCALE GENOMIC DNA]</scope>
    <source>
        <strain evidence="6 7">VIN7</strain>
    </source>
</reference>
<evidence type="ECO:0000256" key="1">
    <source>
        <dbReference type="ARBA" id="ARBA00004141"/>
    </source>
</evidence>
<dbReference type="PANTHER" id="PTHR31274">
    <property type="entry name" value="PROTEIN ECM3"/>
    <property type="match status" value="1"/>
</dbReference>
<sequence length="102" mass="11516">MAKMSILTVEATRIISDIVLTVLLPCLSFNKIVANIEDKDIKSVGIICLSALLIFGTGLFLHLSLDYFYLFPNNGMVVFLPVECFQISVTYPLRIYNPWIKD</sequence>
<dbReference type="OrthoDB" id="435607at2759"/>
<evidence type="ECO:0000256" key="3">
    <source>
        <dbReference type="ARBA" id="ARBA00022989"/>
    </source>
</evidence>
<dbReference type="HOGENOM" id="CLU_2279086_0_0_1"/>
<keyword evidence="2 5" id="KW-0812">Transmembrane</keyword>
<evidence type="ECO:0000313" key="6">
    <source>
        <dbReference type="EMBL" id="EHN00524.1"/>
    </source>
</evidence>
<dbReference type="GO" id="GO:0016020">
    <property type="term" value="C:membrane"/>
    <property type="evidence" value="ECO:0007669"/>
    <property type="project" value="UniProtKB-SubCell"/>
</dbReference>
<dbReference type="PANTHER" id="PTHR31274:SF3">
    <property type="entry name" value="PROTEIN ECM3"/>
    <property type="match status" value="1"/>
</dbReference>